<proteinExistence type="predicted"/>
<gene>
    <name evidence="2" type="ORF">D5F01_LYC12975</name>
</gene>
<comment type="caution">
    <text evidence="2">The sequence shown here is derived from an EMBL/GenBank/DDBJ whole genome shotgun (WGS) entry which is preliminary data.</text>
</comment>
<sequence>MEAQQHSWRALTNQAQHGLSADASPKRGLLPTADGRREAVWMKLPSSRASKLSCHIATLCSRASLNIKENKHLTIKSKMAELLNHRRSGIQISMDGLVSALWCTLFPGQDFGQNHELDGLFAKMDHSPELATHELCPYYFDQVTYSLPTKEQVKHRENCNLRLHWFDSWADLKQERQRAVEQKGRLQLRIKRGAGPRTGIHLNGLCQVQDSNTGGSISTKEYISLMYGCCI</sequence>
<evidence type="ECO:0000313" key="2">
    <source>
        <dbReference type="EMBL" id="KAE8289095.1"/>
    </source>
</evidence>
<protein>
    <submittedName>
        <fullName evidence="2">Uncharacterized protein</fullName>
    </submittedName>
</protein>
<evidence type="ECO:0000313" key="3">
    <source>
        <dbReference type="Proteomes" id="UP000424527"/>
    </source>
</evidence>
<feature type="compositionally biased region" description="Polar residues" evidence="1">
    <location>
        <begin position="1"/>
        <end position="17"/>
    </location>
</feature>
<name>A0A6G0IC75_LARCR</name>
<dbReference type="AlphaFoldDB" id="A0A6G0IC75"/>
<feature type="region of interest" description="Disordered" evidence="1">
    <location>
        <begin position="1"/>
        <end position="30"/>
    </location>
</feature>
<dbReference type="EMBL" id="REGW02000012">
    <property type="protein sequence ID" value="KAE8289095.1"/>
    <property type="molecule type" value="Genomic_DNA"/>
</dbReference>
<organism evidence="2 3">
    <name type="scientific">Larimichthys crocea</name>
    <name type="common">Large yellow croaker</name>
    <name type="synonym">Pseudosciaena crocea</name>
    <dbReference type="NCBI Taxonomy" id="215358"/>
    <lineage>
        <taxon>Eukaryota</taxon>
        <taxon>Metazoa</taxon>
        <taxon>Chordata</taxon>
        <taxon>Craniata</taxon>
        <taxon>Vertebrata</taxon>
        <taxon>Euteleostomi</taxon>
        <taxon>Actinopterygii</taxon>
        <taxon>Neopterygii</taxon>
        <taxon>Teleostei</taxon>
        <taxon>Neoteleostei</taxon>
        <taxon>Acanthomorphata</taxon>
        <taxon>Eupercaria</taxon>
        <taxon>Sciaenidae</taxon>
        <taxon>Larimichthys</taxon>
    </lineage>
</organism>
<reference evidence="2 3" key="1">
    <citation type="submission" date="2019-07" db="EMBL/GenBank/DDBJ databases">
        <title>Chromosome genome assembly for large yellow croaker.</title>
        <authorList>
            <person name="Xiao S."/>
        </authorList>
    </citation>
    <scope>NUCLEOTIDE SEQUENCE [LARGE SCALE GENOMIC DNA]</scope>
    <source>
        <strain evidence="2">JMULYC20181020</strain>
        <tissue evidence="2">Muscle</tissue>
    </source>
</reference>
<accession>A0A6G0IC75</accession>
<evidence type="ECO:0000256" key="1">
    <source>
        <dbReference type="SAM" id="MobiDB-lite"/>
    </source>
</evidence>
<dbReference type="Proteomes" id="UP000424527">
    <property type="component" value="Unassembled WGS sequence"/>
</dbReference>
<keyword evidence="3" id="KW-1185">Reference proteome</keyword>